<dbReference type="InterPro" id="IPR053158">
    <property type="entry name" value="CapK_Type1_Caps_Biosynth"/>
</dbReference>
<organism evidence="1 2">
    <name type="scientific">Geothrix rubra</name>
    <dbReference type="NCBI Taxonomy" id="2927977"/>
    <lineage>
        <taxon>Bacteria</taxon>
        <taxon>Pseudomonadati</taxon>
        <taxon>Acidobacteriota</taxon>
        <taxon>Holophagae</taxon>
        <taxon>Holophagales</taxon>
        <taxon>Holophagaceae</taxon>
        <taxon>Geothrix</taxon>
    </lineage>
</organism>
<protein>
    <submittedName>
        <fullName evidence="1">Capsular polysaccharide biosynthesis protein CapK</fullName>
    </submittedName>
</protein>
<proteinExistence type="predicted"/>
<name>A0ABQ5Q1Y1_9BACT</name>
<evidence type="ECO:0000313" key="2">
    <source>
        <dbReference type="Proteomes" id="UP001165089"/>
    </source>
</evidence>
<dbReference type="Gene3D" id="3.40.50.12780">
    <property type="entry name" value="N-terminal domain of ligase-like"/>
    <property type="match status" value="1"/>
</dbReference>
<dbReference type="EMBL" id="BSDD01000001">
    <property type="protein sequence ID" value="GLH68479.1"/>
    <property type="molecule type" value="Genomic_DNA"/>
</dbReference>
<dbReference type="Proteomes" id="UP001165089">
    <property type="component" value="Unassembled WGS sequence"/>
</dbReference>
<accession>A0ABQ5Q1Y1</accession>
<dbReference type="PANTHER" id="PTHR36932">
    <property type="entry name" value="CAPSULAR POLYSACCHARIDE BIOSYNTHESIS PROTEIN"/>
    <property type="match status" value="1"/>
</dbReference>
<gene>
    <name evidence="1" type="ORF">GETHPA_00120</name>
</gene>
<keyword evidence="2" id="KW-1185">Reference proteome</keyword>
<dbReference type="SUPFAM" id="SSF56801">
    <property type="entry name" value="Acetyl-CoA synthetase-like"/>
    <property type="match status" value="1"/>
</dbReference>
<evidence type="ECO:0000313" key="1">
    <source>
        <dbReference type="EMBL" id="GLH68479.1"/>
    </source>
</evidence>
<reference evidence="1 2" key="1">
    <citation type="journal article" date="2023" name="Antonie Van Leeuwenhoek">
        <title>Mesoterricola silvestris gen. nov., sp. nov., Mesoterricola sediminis sp. nov., Geothrix oryzae sp. nov., Geothrix edaphica sp. nov., Geothrix rubra sp. nov., and Geothrix limicola sp. nov., six novel members of Acidobacteriota isolated from soils.</title>
        <authorList>
            <person name="Itoh H."/>
            <person name="Sugisawa Y."/>
            <person name="Mise K."/>
            <person name="Xu Z."/>
            <person name="Kuniyasu M."/>
            <person name="Ushijima N."/>
            <person name="Kawano K."/>
            <person name="Kobayashi E."/>
            <person name="Shiratori Y."/>
            <person name="Masuda Y."/>
            <person name="Senoo K."/>
        </authorList>
    </citation>
    <scope>NUCLEOTIDE SEQUENCE [LARGE SCALE GENOMIC DNA]</scope>
    <source>
        <strain evidence="1 2">Red803</strain>
    </source>
</reference>
<dbReference type="PANTHER" id="PTHR36932:SF1">
    <property type="entry name" value="CAPSULAR POLYSACCHARIDE BIOSYNTHESIS PROTEIN"/>
    <property type="match status" value="1"/>
</dbReference>
<sequence>MLAARIRQWGFSMADHLQGSPIGRHCEDIEARLAAGASSTDRLEAILHFAVEHAPFYAACRGFSSLQDFPVIDKRIIKAHDEAFRSDVFREARLQVMHTSGSTGTPFAVLQDPDKRRRALAEMICFGRRAGYQVGDRYVFTRVWNHLNRKPWHVALRENAIMFDISLLDEVRLESLRSLLRRDTGIRCMLGYPSTLGPLARYLEQRGDGPDAFHLRTIISISERLPQQLREALRARFGCTVVARYSNQENGVLAQQCPDRDEYHLNTASYVFEYLSLDGDHSARPGDRARIVVTDLFNRAMPMIRYDTGDVVVRQPAAACGWKTETLREVEGRQMDFLYDTEDRRLSPVVVCNAFWPFTGLKQFQLIQEARGQYTLVLNGAEPGATDDPFLETVRGFLGAEAAVTVRHVEQIPQLASGKFSVVVNRYRPSA</sequence>
<comment type="caution">
    <text evidence="1">The sequence shown here is derived from an EMBL/GenBank/DDBJ whole genome shotgun (WGS) entry which is preliminary data.</text>
</comment>
<dbReference type="InterPro" id="IPR042099">
    <property type="entry name" value="ANL_N_sf"/>
</dbReference>